<dbReference type="Gramene" id="PNW74330">
    <property type="protein sequence ID" value="PNW74330"/>
    <property type="gene ID" value="CHLRE_13g604250v5"/>
</dbReference>
<organism evidence="4 5">
    <name type="scientific">Chlamydomonas reinhardtii</name>
    <name type="common">Chlamydomonas smithii</name>
    <dbReference type="NCBI Taxonomy" id="3055"/>
    <lineage>
        <taxon>Eukaryota</taxon>
        <taxon>Viridiplantae</taxon>
        <taxon>Chlorophyta</taxon>
        <taxon>core chlorophytes</taxon>
        <taxon>Chlorophyceae</taxon>
        <taxon>CS clade</taxon>
        <taxon>Chlamydomonadales</taxon>
        <taxon>Chlamydomonadaceae</taxon>
        <taxon>Chlamydomonas</taxon>
    </lineage>
</organism>
<feature type="compositionally biased region" description="Pro residues" evidence="1">
    <location>
        <begin position="1322"/>
        <end position="1356"/>
    </location>
</feature>
<feature type="compositionally biased region" description="Pro residues" evidence="1">
    <location>
        <begin position="252"/>
        <end position="270"/>
    </location>
</feature>
<feature type="compositionally biased region" description="Pro residues" evidence="1">
    <location>
        <begin position="785"/>
        <end position="839"/>
    </location>
</feature>
<dbReference type="PROSITE" id="PS51212">
    <property type="entry name" value="WSC"/>
    <property type="match status" value="3"/>
</dbReference>
<evidence type="ECO:0000313" key="4">
    <source>
        <dbReference type="EMBL" id="PNW74330.1"/>
    </source>
</evidence>
<proteinExistence type="predicted"/>
<feature type="compositionally biased region" description="Pro residues" evidence="1">
    <location>
        <begin position="128"/>
        <end position="146"/>
    </location>
</feature>
<feature type="compositionally biased region" description="Pro residues" evidence="1">
    <location>
        <begin position="279"/>
        <end position="299"/>
    </location>
</feature>
<protein>
    <recommendedName>
        <fullName evidence="3">WSC domain-containing protein</fullName>
    </recommendedName>
</protein>
<dbReference type="EMBL" id="CM008974">
    <property type="protein sequence ID" value="PNW74330.1"/>
    <property type="molecule type" value="Genomic_DNA"/>
</dbReference>
<feature type="region of interest" description="Disordered" evidence="1">
    <location>
        <begin position="1710"/>
        <end position="1757"/>
    </location>
</feature>
<evidence type="ECO:0000313" key="5">
    <source>
        <dbReference type="Proteomes" id="UP000006906"/>
    </source>
</evidence>
<keyword evidence="2" id="KW-0472">Membrane</keyword>
<feature type="compositionally biased region" description="Pro residues" evidence="1">
    <location>
        <begin position="66"/>
        <end position="84"/>
    </location>
</feature>
<feature type="region of interest" description="Disordered" evidence="1">
    <location>
        <begin position="618"/>
        <end position="692"/>
    </location>
</feature>
<keyword evidence="2" id="KW-0812">Transmembrane</keyword>
<feature type="compositionally biased region" description="Pro residues" evidence="1">
    <location>
        <begin position="1137"/>
        <end position="1161"/>
    </location>
</feature>
<feature type="compositionally biased region" description="Pro residues" evidence="1">
    <location>
        <begin position="314"/>
        <end position="332"/>
    </location>
</feature>
<feature type="compositionally biased region" description="Pro residues" evidence="1">
    <location>
        <begin position="341"/>
        <end position="369"/>
    </location>
</feature>
<dbReference type="OrthoDB" id="537063at2759"/>
<keyword evidence="2" id="KW-1133">Transmembrane helix</keyword>
<feature type="compositionally biased region" description="Low complexity" evidence="1">
    <location>
        <begin position="177"/>
        <end position="189"/>
    </location>
</feature>
<feature type="region of interest" description="Disordered" evidence="1">
    <location>
        <begin position="1"/>
        <end position="430"/>
    </location>
</feature>
<dbReference type="Pfam" id="PF01822">
    <property type="entry name" value="WSC"/>
    <property type="match status" value="3"/>
</dbReference>
<keyword evidence="5" id="KW-1185">Reference proteome</keyword>
<sequence length="1801" mass="184435">MHGLGQTGAGKVHAHAYGSQRLEGRRLTQATTPPQPRPPSPAPRPPLPAPSPSANSSNSTNSSSALPPPRPPAPPANSAPPSPAPSLQASLAPPSPQPRPSSPALRPPLPAPSPSANSSNSTNSSSALPPPRPPAPPASSAPPSPAPSLQASLAPPSPQPRPPSPAPRPPLPPPSPSANSSKSTNSSSALPPPRPPAPPANSAPPSPAPSLQASLAPPSPQPRPPSPAPRPPLPAPSPSANSSNSTNSSSALPPPRPPAPPANSAPPSPAPSLQASLAPPSPQPRPPSPAPRPPLPAPSPSANSSNSTNSSSALPPPRPPAPPANSAPPSPAPSLQASLAPPSPQPRPPSPAPRPPLPPSPQPRPPPSPTIAGCPQQFEGYTGYAAYDHTGDDMAGGPYGSPQLAAAACSSDPRCAGFNSAGYTKSTAWPLDPSQVDARIYPGFCIHVKIAPPPSPGPSPLNPPSPPPQPRPPSPVPPRPPSPVPPRPPAPVPPPSPSPPSPSPSPPRPPPRPPTPPPLPSPPPPPPYHFGCFKDSDARRLPVVLAWDQRNMTLEWCDALARAAGVPLYGVQFSWFCFGGNDLAFATSLGPSPNCTRPCGGNSSQICGGEYANNLYALNGPPSPPSPSPPSPRPPFPRPPSPPPQPPSPPSPSPPAPGGGLEPPSPPSPSPSPPLPAPTPPPLPSPPPGYVYQGCFKDSDARRLPVVLAWDQRNMTLEWCDALARAAGVPLYGVQFSWFCFGGNDLAFATSLGPSPNCTMPCGGNSSQICGGQYANGVYAFSGPLSPPSPRPPSPAPPSPPSPRPPSPRPPSPPSPRPPSPRPPAPPPPQPPVPAPPPACTERPQGWCAGDLSIYLRVDCNGDGMDDQVCYDASGNRGVILAAPPTGRNDTTACADTWPSVAASAAACPPVFSRCPEESAYVALPDAYWGWGNYPDSYVALWGETSPAAAKRFCDSYTCYLWDRDGLCATSPILRLMYWEGKPCAYVKAQPSPPSPPQPASPRPPGPSPPPSPSPPPLPPRPLPPPSPPSPRPPLPSPPPPPPYHYGCFRDNATRLLPVVLASDQKNLTLEWCAALARAAGLKLFGVQFSWFCFGGNDLAFATSLGPSTECTMPCGGNSSQICGGPYSNNVYAQNGPAPPSPPNPPSPKPSPPLPPSPPRPPPVCVARGAGWCVQPTEVYSHEEDCDGDGYLDHFCNDIFGNRRIIFTAQIGPSCVETRTVAPATPCPQVFNRSCIDAPGYASLPDTVFGRNPGNLGLMVYTLTPTYNMVYPTLGQCASQYNCIMFSSEGKYAVGTLGQIDTLQSSSYGGCTYVKLPSPPPSPLPPLPPLPPPLPPLPPPRPPSPRPPSPSPPRPGAPIATSCVPPAGWCVHPGAVLNRSVDCNGDGWPDAHTCMDATGRRGVILSVQTTTTCVNNWPNATVAECPPVFGTCDRPAGWCATGIFKVMDCDNDGYADFTCADAPPGQSTQRGVILGGFPKAAGQQCTNSTIAWPNAPVSSCRQAFDPCPPQPGYVLYRNATIDPWSYAYPPDGNAEGAHYRCNPIKCNPHLYAPCCTAWSTDGASTNDWFIRLKFAPGLCTYVGDYDIDVTMPQGVVRSSSSLTSAADAAGIGNEPSAAVLLDDSGAGTTAAANGQLVDPQVATMSPPPPAPTSSSSSPKPAAASSAAVSREAAAPSSAAGEGATAATEQQQQQQPIDMAAADAGGLMEAAAATGGGGATSTSTGTSSSVEDAEQTYPPPPPTSVQSSGSSGSRGSSSSVSAAIVGAAVGGVAGVAVLAAAVVGLVRWRRGTVHENVRVTPL</sequence>
<feature type="compositionally biased region" description="Pro residues" evidence="1">
    <location>
        <begin position="217"/>
        <end position="237"/>
    </location>
</feature>
<evidence type="ECO:0000259" key="3">
    <source>
        <dbReference type="PROSITE" id="PS51212"/>
    </source>
</evidence>
<feature type="compositionally biased region" description="Pro residues" evidence="1">
    <location>
        <begin position="621"/>
        <end position="689"/>
    </location>
</feature>
<name>A0A2K3D1C4_CHLRE</name>
<feature type="compositionally biased region" description="Pro residues" evidence="1">
    <location>
        <begin position="190"/>
        <end position="208"/>
    </location>
</feature>
<dbReference type="InterPro" id="IPR002889">
    <property type="entry name" value="WSC_carb-bd"/>
</dbReference>
<feature type="compositionally biased region" description="Low complexity" evidence="1">
    <location>
        <begin position="300"/>
        <end position="313"/>
    </location>
</feature>
<feature type="compositionally biased region" description="Low complexity" evidence="1">
    <location>
        <begin position="52"/>
        <end position="65"/>
    </location>
</feature>
<feature type="region of interest" description="Disordered" evidence="1">
    <location>
        <begin position="989"/>
        <end position="1041"/>
    </location>
</feature>
<feature type="compositionally biased region" description="Low complexity" evidence="1">
    <location>
        <begin position="1719"/>
        <end position="1728"/>
    </location>
</feature>
<dbReference type="SMART" id="SM00321">
    <property type="entry name" value="WSC"/>
    <property type="match status" value="3"/>
</dbReference>
<dbReference type="GO" id="GO:0004888">
    <property type="term" value="F:transmembrane signaling receptor activity"/>
    <property type="evidence" value="ECO:0000318"/>
    <property type="project" value="GO_Central"/>
</dbReference>
<dbReference type="RefSeq" id="XP_042917812.1">
    <property type="nucleotide sequence ID" value="XM_043069837.1"/>
</dbReference>
<dbReference type="Proteomes" id="UP000006906">
    <property type="component" value="Chromosome 13"/>
</dbReference>
<feature type="region of interest" description="Disordered" evidence="1">
    <location>
        <begin position="1322"/>
        <end position="1358"/>
    </location>
</feature>
<feature type="region of interest" description="Disordered" evidence="1">
    <location>
        <begin position="1134"/>
        <end position="1161"/>
    </location>
</feature>
<dbReference type="GO" id="GO:0007165">
    <property type="term" value="P:signal transduction"/>
    <property type="evidence" value="ECO:0000318"/>
    <property type="project" value="GO_Central"/>
</dbReference>
<accession>A0A2K3D1C4</accession>
<dbReference type="PRINTS" id="PR01217">
    <property type="entry name" value="PRICHEXTENSN"/>
</dbReference>
<feature type="compositionally biased region" description="Pro residues" evidence="1">
    <location>
        <begin position="155"/>
        <end position="176"/>
    </location>
</feature>
<feature type="compositionally biased region" description="Pro residues" evidence="1">
    <location>
        <begin position="991"/>
        <end position="1041"/>
    </location>
</feature>
<feature type="domain" description="WSC" evidence="3">
    <location>
        <begin position="1042"/>
        <end position="1135"/>
    </location>
</feature>
<dbReference type="GeneID" id="66056107"/>
<dbReference type="PANTHER" id="PTHR24216:SF65">
    <property type="entry name" value="PAXILLIN-LIKE PROTEIN 1"/>
    <property type="match status" value="1"/>
</dbReference>
<feature type="region of interest" description="Disordered" evidence="1">
    <location>
        <begin position="1639"/>
        <end position="1696"/>
    </location>
</feature>
<feature type="compositionally biased region" description="Pro residues" evidence="1">
    <location>
        <begin position="33"/>
        <end position="51"/>
    </location>
</feature>
<feature type="domain" description="WSC" evidence="3">
    <location>
        <begin position="526"/>
        <end position="619"/>
    </location>
</feature>
<feature type="region of interest" description="Disordered" evidence="1">
    <location>
        <begin position="452"/>
        <end position="530"/>
    </location>
</feature>
<dbReference type="GO" id="GO:0005886">
    <property type="term" value="C:plasma membrane"/>
    <property type="evidence" value="ECO:0000318"/>
    <property type="project" value="GO_Central"/>
</dbReference>
<feature type="compositionally biased region" description="Low complexity" evidence="1">
    <location>
        <begin position="1743"/>
        <end position="1757"/>
    </location>
</feature>
<feature type="transmembrane region" description="Helical" evidence="2">
    <location>
        <begin position="1759"/>
        <end position="1785"/>
    </location>
</feature>
<dbReference type="KEGG" id="cre:CHLRE_13g604250v5"/>
<evidence type="ECO:0000256" key="1">
    <source>
        <dbReference type="SAM" id="MobiDB-lite"/>
    </source>
</evidence>
<feature type="region of interest" description="Disordered" evidence="1">
    <location>
        <begin position="781"/>
        <end position="841"/>
    </location>
</feature>
<feature type="compositionally biased region" description="Low complexity" evidence="1">
    <location>
        <begin position="114"/>
        <end position="127"/>
    </location>
</feature>
<feature type="compositionally biased region" description="Low complexity" evidence="1">
    <location>
        <begin position="238"/>
        <end position="251"/>
    </location>
</feature>
<gene>
    <name evidence="4" type="ORF">CHLRE_13g604250v5</name>
</gene>
<feature type="compositionally biased region" description="Pro residues" evidence="1">
    <location>
        <begin position="93"/>
        <end position="113"/>
    </location>
</feature>
<dbReference type="InParanoid" id="A0A2K3D1C4"/>
<feature type="domain" description="WSC" evidence="3">
    <location>
        <begin position="689"/>
        <end position="782"/>
    </location>
</feature>
<feature type="compositionally biased region" description="Pro residues" evidence="1">
    <location>
        <begin position="452"/>
        <end position="528"/>
    </location>
</feature>
<reference evidence="4 5" key="1">
    <citation type="journal article" date="2007" name="Science">
        <title>The Chlamydomonas genome reveals the evolution of key animal and plant functions.</title>
        <authorList>
            <person name="Merchant S.S."/>
            <person name="Prochnik S.E."/>
            <person name="Vallon O."/>
            <person name="Harris E.H."/>
            <person name="Karpowicz S.J."/>
            <person name="Witman G.B."/>
            <person name="Terry A."/>
            <person name="Salamov A."/>
            <person name="Fritz-Laylin L.K."/>
            <person name="Marechal-Drouard L."/>
            <person name="Marshall W.F."/>
            <person name="Qu L.H."/>
            <person name="Nelson D.R."/>
            <person name="Sanderfoot A.A."/>
            <person name="Spalding M.H."/>
            <person name="Kapitonov V.V."/>
            <person name="Ren Q."/>
            <person name="Ferris P."/>
            <person name="Lindquist E."/>
            <person name="Shapiro H."/>
            <person name="Lucas S.M."/>
            <person name="Grimwood J."/>
            <person name="Schmutz J."/>
            <person name="Cardol P."/>
            <person name="Cerutti H."/>
            <person name="Chanfreau G."/>
            <person name="Chen C.L."/>
            <person name="Cognat V."/>
            <person name="Croft M.T."/>
            <person name="Dent R."/>
            <person name="Dutcher S."/>
            <person name="Fernandez E."/>
            <person name="Fukuzawa H."/>
            <person name="Gonzalez-Ballester D."/>
            <person name="Gonzalez-Halphen D."/>
            <person name="Hallmann A."/>
            <person name="Hanikenne M."/>
            <person name="Hippler M."/>
            <person name="Inwood W."/>
            <person name="Jabbari K."/>
            <person name="Kalanon M."/>
            <person name="Kuras R."/>
            <person name="Lefebvre P.A."/>
            <person name="Lemaire S.D."/>
            <person name="Lobanov A.V."/>
            <person name="Lohr M."/>
            <person name="Manuell A."/>
            <person name="Meier I."/>
            <person name="Mets L."/>
            <person name="Mittag M."/>
            <person name="Mittelmeier T."/>
            <person name="Moroney J.V."/>
            <person name="Moseley J."/>
            <person name="Napoli C."/>
            <person name="Nedelcu A.M."/>
            <person name="Niyogi K."/>
            <person name="Novoselov S.V."/>
            <person name="Paulsen I.T."/>
            <person name="Pazour G."/>
            <person name="Purton S."/>
            <person name="Ral J.P."/>
            <person name="Riano-Pachon D.M."/>
            <person name="Riekhof W."/>
            <person name="Rymarquis L."/>
            <person name="Schroda M."/>
            <person name="Stern D."/>
            <person name="Umen J."/>
            <person name="Willows R."/>
            <person name="Wilson N."/>
            <person name="Zimmer S.L."/>
            <person name="Allmer J."/>
            <person name="Balk J."/>
            <person name="Bisova K."/>
            <person name="Chen C.J."/>
            <person name="Elias M."/>
            <person name="Gendler K."/>
            <person name="Hauser C."/>
            <person name="Lamb M.R."/>
            <person name="Ledford H."/>
            <person name="Long J.C."/>
            <person name="Minagawa J."/>
            <person name="Page M.D."/>
            <person name="Pan J."/>
            <person name="Pootakham W."/>
            <person name="Roje S."/>
            <person name="Rose A."/>
            <person name="Stahlberg E."/>
            <person name="Terauchi A.M."/>
            <person name="Yang P."/>
            <person name="Ball S."/>
            <person name="Bowler C."/>
            <person name="Dieckmann C.L."/>
            <person name="Gladyshev V.N."/>
            <person name="Green P."/>
            <person name="Jorgensen R."/>
            <person name="Mayfield S."/>
            <person name="Mueller-Roeber B."/>
            <person name="Rajamani S."/>
            <person name="Sayre R.T."/>
            <person name="Brokstein P."/>
            <person name="Dubchak I."/>
            <person name="Goodstein D."/>
            <person name="Hornick L."/>
            <person name="Huang Y.W."/>
            <person name="Jhaveri J."/>
            <person name="Luo Y."/>
            <person name="Martinez D."/>
            <person name="Ngau W.C."/>
            <person name="Otillar B."/>
            <person name="Poliakov A."/>
            <person name="Porter A."/>
            <person name="Szajkowski L."/>
            <person name="Werner G."/>
            <person name="Zhou K."/>
            <person name="Grigoriev I.V."/>
            <person name="Rokhsar D.S."/>
            <person name="Grossman A.R."/>
        </authorList>
    </citation>
    <scope>NUCLEOTIDE SEQUENCE [LARGE SCALE GENOMIC DNA]</scope>
    <source>
        <strain evidence="5">CC-503</strain>
    </source>
</reference>
<dbReference type="PANTHER" id="PTHR24216">
    <property type="entry name" value="PAXILLIN-RELATED"/>
    <property type="match status" value="1"/>
</dbReference>
<evidence type="ECO:0000256" key="2">
    <source>
        <dbReference type="SAM" id="Phobius"/>
    </source>
</evidence>
<feature type="compositionally biased region" description="Low complexity" evidence="1">
    <location>
        <begin position="1652"/>
        <end position="1696"/>
    </location>
</feature>